<evidence type="ECO:0000256" key="5">
    <source>
        <dbReference type="ARBA" id="ARBA00022989"/>
    </source>
</evidence>
<dbReference type="InterPro" id="IPR035906">
    <property type="entry name" value="MetI-like_sf"/>
</dbReference>
<keyword evidence="2 7" id="KW-0813">Transport</keyword>
<dbReference type="EMBL" id="CP035945">
    <property type="protein sequence ID" value="QBE95135.1"/>
    <property type="molecule type" value="Genomic_DNA"/>
</dbReference>
<sequence length="256" mass="27562">MKKIKTFVVPFAVLLLLWQALAAAGVFPKSLFPWPADVYEALAERTFSGKLLLDVGASMYRFLIGYTLASILAVLLGLVMGWLPGIWNYLNPVIQVLRPISPVAWLPFIVLWAGTGDIPAIVIIFLAAFFPVLLTTVSAVNKLDPVYEKIASNFGLGKVKTLFGIIFPASFPQIASGLHLALGTAWIFLVAGEMAGAQSGLGYLVADARNSLETDLLMAAILVIGLLGLVLDLLIRCGEDQAKRLWGFGTTEGGRD</sequence>
<dbReference type="FunFam" id="1.10.3720.10:FF:000003">
    <property type="entry name" value="Aliphatic sulfonate ABC transporter permease"/>
    <property type="match status" value="1"/>
</dbReference>
<dbReference type="CDD" id="cd06261">
    <property type="entry name" value="TM_PBP2"/>
    <property type="match status" value="1"/>
</dbReference>
<evidence type="ECO:0000256" key="4">
    <source>
        <dbReference type="ARBA" id="ARBA00022692"/>
    </source>
</evidence>
<name>A0A4P6LU26_9FIRM</name>
<feature type="transmembrane region" description="Helical" evidence="7">
    <location>
        <begin position="120"/>
        <end position="140"/>
    </location>
</feature>
<dbReference type="InterPro" id="IPR000515">
    <property type="entry name" value="MetI-like"/>
</dbReference>
<feature type="transmembrane region" description="Helical" evidence="7">
    <location>
        <begin position="96"/>
        <end position="114"/>
    </location>
</feature>
<protein>
    <submittedName>
        <fullName evidence="9">Aliphatic sulfonates transport permease protein SsuC</fullName>
    </submittedName>
</protein>
<dbReference type="RefSeq" id="WP_130179771.1">
    <property type="nucleotide sequence ID" value="NZ_CP035945.1"/>
</dbReference>
<keyword evidence="5 7" id="KW-1133">Transmembrane helix</keyword>
<feature type="domain" description="ABC transmembrane type-1" evidence="8">
    <location>
        <begin position="59"/>
        <end position="235"/>
    </location>
</feature>
<dbReference type="PANTHER" id="PTHR30151">
    <property type="entry name" value="ALKANE SULFONATE ABC TRANSPORTER-RELATED, MEMBRANE SUBUNIT"/>
    <property type="match status" value="1"/>
</dbReference>
<dbReference type="GO" id="GO:0042918">
    <property type="term" value="P:alkanesulfonate transmembrane transport"/>
    <property type="evidence" value="ECO:0007669"/>
    <property type="project" value="UniProtKB-ARBA"/>
</dbReference>
<dbReference type="AlphaFoldDB" id="A0A4P6LU26"/>
<dbReference type="KEGG" id="bpro:PMF13cell1_00637"/>
<keyword evidence="6 7" id="KW-0472">Membrane</keyword>
<accession>A0A4P6LU26</accession>
<proteinExistence type="inferred from homology"/>
<evidence type="ECO:0000313" key="9">
    <source>
        <dbReference type="EMBL" id="QBE95135.1"/>
    </source>
</evidence>
<evidence type="ECO:0000256" key="2">
    <source>
        <dbReference type="ARBA" id="ARBA00022448"/>
    </source>
</evidence>
<feature type="transmembrane region" description="Helical" evidence="7">
    <location>
        <begin position="63"/>
        <end position="84"/>
    </location>
</feature>
<dbReference type="PROSITE" id="PS50928">
    <property type="entry name" value="ABC_TM1"/>
    <property type="match status" value="1"/>
</dbReference>
<comment type="subcellular location">
    <subcellularLocation>
        <location evidence="1 7">Cell membrane</location>
        <topology evidence="1 7">Multi-pass membrane protein</topology>
    </subcellularLocation>
</comment>
<evidence type="ECO:0000313" key="10">
    <source>
        <dbReference type="Proteomes" id="UP000289794"/>
    </source>
</evidence>
<dbReference type="GO" id="GO:0005886">
    <property type="term" value="C:plasma membrane"/>
    <property type="evidence" value="ECO:0007669"/>
    <property type="project" value="UniProtKB-SubCell"/>
</dbReference>
<evidence type="ECO:0000256" key="3">
    <source>
        <dbReference type="ARBA" id="ARBA00022475"/>
    </source>
</evidence>
<dbReference type="Proteomes" id="UP000289794">
    <property type="component" value="Chromosome"/>
</dbReference>
<feature type="transmembrane region" description="Helical" evidence="7">
    <location>
        <begin position="216"/>
        <end position="235"/>
    </location>
</feature>
<evidence type="ECO:0000256" key="1">
    <source>
        <dbReference type="ARBA" id="ARBA00004651"/>
    </source>
</evidence>
<keyword evidence="4 7" id="KW-0812">Transmembrane</keyword>
<gene>
    <name evidence="9" type="primary">ssuC_1</name>
    <name evidence="9" type="ORF">PMF13cell1_00637</name>
</gene>
<evidence type="ECO:0000259" key="8">
    <source>
        <dbReference type="PROSITE" id="PS50928"/>
    </source>
</evidence>
<dbReference type="SUPFAM" id="SSF161098">
    <property type="entry name" value="MetI-like"/>
    <property type="match status" value="1"/>
</dbReference>
<organism evidence="9 10">
    <name type="scientific">Blautia producta</name>
    <dbReference type="NCBI Taxonomy" id="33035"/>
    <lineage>
        <taxon>Bacteria</taxon>
        <taxon>Bacillati</taxon>
        <taxon>Bacillota</taxon>
        <taxon>Clostridia</taxon>
        <taxon>Lachnospirales</taxon>
        <taxon>Lachnospiraceae</taxon>
        <taxon>Blautia</taxon>
    </lineage>
</organism>
<keyword evidence="3" id="KW-1003">Cell membrane</keyword>
<dbReference type="Pfam" id="PF00528">
    <property type="entry name" value="BPD_transp_1"/>
    <property type="match status" value="1"/>
</dbReference>
<feature type="transmembrane region" description="Helical" evidence="7">
    <location>
        <begin position="161"/>
        <end position="189"/>
    </location>
</feature>
<comment type="similarity">
    <text evidence="7">Belongs to the binding-protein-dependent transport system permease family.</text>
</comment>
<dbReference type="Gene3D" id="1.10.3720.10">
    <property type="entry name" value="MetI-like"/>
    <property type="match status" value="1"/>
</dbReference>
<evidence type="ECO:0000256" key="7">
    <source>
        <dbReference type="RuleBase" id="RU363032"/>
    </source>
</evidence>
<dbReference type="PANTHER" id="PTHR30151:SF0">
    <property type="entry name" value="ABC TRANSPORTER PERMEASE PROTEIN MJ0413-RELATED"/>
    <property type="match status" value="1"/>
</dbReference>
<reference evidence="9 10" key="1">
    <citation type="submission" date="2019-01" db="EMBL/GenBank/DDBJ databases">
        <title>PMF-metabolizing Aryl O-demethylase.</title>
        <authorList>
            <person name="Kim M."/>
        </authorList>
    </citation>
    <scope>NUCLEOTIDE SEQUENCE [LARGE SCALE GENOMIC DNA]</scope>
    <source>
        <strain evidence="9 10">PMF1</strain>
    </source>
</reference>
<evidence type="ECO:0000256" key="6">
    <source>
        <dbReference type="ARBA" id="ARBA00023136"/>
    </source>
</evidence>